<evidence type="ECO:0000256" key="3">
    <source>
        <dbReference type="ARBA" id="ARBA00023004"/>
    </source>
</evidence>
<dbReference type="Gene3D" id="1.10.760.10">
    <property type="entry name" value="Cytochrome c-like domain"/>
    <property type="match status" value="1"/>
</dbReference>
<dbReference type="SUPFAM" id="SSF46626">
    <property type="entry name" value="Cytochrome c"/>
    <property type="match status" value="1"/>
</dbReference>
<keyword evidence="5" id="KW-0732">Signal</keyword>
<gene>
    <name evidence="7" type="ORF">DS745_09500</name>
</gene>
<evidence type="ECO:0000259" key="6">
    <source>
        <dbReference type="PROSITE" id="PS51007"/>
    </source>
</evidence>
<organism evidence="7 8">
    <name type="scientific">Anaerobacillus alkaliphilus</name>
    <dbReference type="NCBI Taxonomy" id="1548597"/>
    <lineage>
        <taxon>Bacteria</taxon>
        <taxon>Bacillati</taxon>
        <taxon>Bacillota</taxon>
        <taxon>Bacilli</taxon>
        <taxon>Bacillales</taxon>
        <taxon>Bacillaceae</taxon>
        <taxon>Anaerobacillus</taxon>
    </lineage>
</organism>
<reference evidence="7 8" key="1">
    <citation type="journal article" date="2019" name="Int. J. Syst. Evol. Microbiol.">
        <title>Anaerobacillus alkaliphilus sp. nov., a novel alkaliphilic and moderately halophilic bacterium.</title>
        <authorList>
            <person name="Borsodi A.K."/>
            <person name="Aszalos J.M."/>
            <person name="Bihari P."/>
            <person name="Nagy I."/>
            <person name="Schumann P."/>
            <person name="Sproer C."/>
            <person name="Kovacs A.L."/>
            <person name="Boka K."/>
            <person name="Dobosy P."/>
            <person name="Ovari M."/>
            <person name="Szili-Kovacs T."/>
            <person name="Toth E."/>
        </authorList>
    </citation>
    <scope>NUCLEOTIDE SEQUENCE [LARGE SCALE GENOMIC DNA]</scope>
    <source>
        <strain evidence="7 8">B16-10</strain>
    </source>
</reference>
<proteinExistence type="predicted"/>
<accession>A0A4V1LGH7</accession>
<keyword evidence="1 4" id="KW-0349">Heme</keyword>
<dbReference type="RefSeq" id="WP_129078005.1">
    <property type="nucleotide sequence ID" value="NZ_QOUX01000032.1"/>
</dbReference>
<sequence>MKKLMIVILGTMFILAACGGANANDSASTGGFDAEKAANDYKVCAACHGSDLQGSKGGAGLDRPISGLAKEKVLTAIQEGPGVMPKDMITGEAAENLAEWISKQ</sequence>
<feature type="domain" description="Cytochrome c" evidence="6">
    <location>
        <begin position="32"/>
        <end position="104"/>
    </location>
</feature>
<evidence type="ECO:0000313" key="7">
    <source>
        <dbReference type="EMBL" id="RXJ01704.1"/>
    </source>
</evidence>
<dbReference type="GO" id="GO:0046872">
    <property type="term" value="F:metal ion binding"/>
    <property type="evidence" value="ECO:0007669"/>
    <property type="project" value="UniProtKB-KW"/>
</dbReference>
<feature type="chain" id="PRO_5020681457" evidence="5">
    <location>
        <begin position="24"/>
        <end position="104"/>
    </location>
</feature>
<comment type="caution">
    <text evidence="7">The sequence shown here is derived from an EMBL/GenBank/DDBJ whole genome shotgun (WGS) entry which is preliminary data.</text>
</comment>
<evidence type="ECO:0000256" key="5">
    <source>
        <dbReference type="SAM" id="SignalP"/>
    </source>
</evidence>
<dbReference type="InterPro" id="IPR036909">
    <property type="entry name" value="Cyt_c-like_dom_sf"/>
</dbReference>
<evidence type="ECO:0000256" key="1">
    <source>
        <dbReference type="ARBA" id="ARBA00022617"/>
    </source>
</evidence>
<evidence type="ECO:0000313" key="8">
    <source>
        <dbReference type="Proteomes" id="UP000290649"/>
    </source>
</evidence>
<dbReference type="InterPro" id="IPR009056">
    <property type="entry name" value="Cyt_c-like_dom"/>
</dbReference>
<keyword evidence="2 4" id="KW-0479">Metal-binding</keyword>
<dbReference type="PROSITE" id="PS51257">
    <property type="entry name" value="PROKAR_LIPOPROTEIN"/>
    <property type="match status" value="1"/>
</dbReference>
<evidence type="ECO:0000256" key="2">
    <source>
        <dbReference type="ARBA" id="ARBA00022723"/>
    </source>
</evidence>
<dbReference type="GO" id="GO:0020037">
    <property type="term" value="F:heme binding"/>
    <property type="evidence" value="ECO:0007669"/>
    <property type="project" value="InterPro"/>
</dbReference>
<keyword evidence="8" id="KW-1185">Reference proteome</keyword>
<feature type="signal peptide" evidence="5">
    <location>
        <begin position="1"/>
        <end position="23"/>
    </location>
</feature>
<evidence type="ECO:0000256" key="4">
    <source>
        <dbReference type="PROSITE-ProRule" id="PRU00433"/>
    </source>
</evidence>
<dbReference type="AlphaFoldDB" id="A0A4V1LGH7"/>
<keyword evidence="3 4" id="KW-0408">Iron</keyword>
<dbReference type="EMBL" id="QOUX01000032">
    <property type="protein sequence ID" value="RXJ01704.1"/>
    <property type="molecule type" value="Genomic_DNA"/>
</dbReference>
<name>A0A4V1LGH7_9BACI</name>
<dbReference type="Proteomes" id="UP000290649">
    <property type="component" value="Unassembled WGS sequence"/>
</dbReference>
<protein>
    <submittedName>
        <fullName evidence="7">Cytochrome c</fullName>
    </submittedName>
</protein>
<dbReference type="Pfam" id="PF13442">
    <property type="entry name" value="Cytochrome_CBB3"/>
    <property type="match status" value="1"/>
</dbReference>
<dbReference type="GO" id="GO:0009055">
    <property type="term" value="F:electron transfer activity"/>
    <property type="evidence" value="ECO:0007669"/>
    <property type="project" value="InterPro"/>
</dbReference>
<dbReference type="OrthoDB" id="7933886at2"/>
<dbReference type="PROSITE" id="PS51007">
    <property type="entry name" value="CYTC"/>
    <property type="match status" value="1"/>
</dbReference>